<gene>
    <name evidence="5" type="ORF">MEDL_4215</name>
</gene>
<dbReference type="SMART" id="SM00490">
    <property type="entry name" value="HELICc"/>
    <property type="match status" value="1"/>
</dbReference>
<comment type="catalytic activity">
    <reaction evidence="2">
        <text>Couples ATP hydrolysis with the unwinding of duplex DNA by translocating in the 3'-5' direction.</text>
        <dbReference type="EC" id="5.6.2.4"/>
    </reaction>
</comment>
<dbReference type="Gene3D" id="3.40.50.300">
    <property type="entry name" value="P-loop containing nucleotide triphosphate hydrolases"/>
    <property type="match status" value="1"/>
</dbReference>
<dbReference type="PANTHER" id="PTHR13710:SF157">
    <property type="entry name" value="DNA HELICASE"/>
    <property type="match status" value="1"/>
</dbReference>
<evidence type="ECO:0000256" key="3">
    <source>
        <dbReference type="ARBA" id="ARBA00034808"/>
    </source>
</evidence>
<dbReference type="GO" id="GO:0005737">
    <property type="term" value="C:cytoplasm"/>
    <property type="evidence" value="ECO:0007669"/>
    <property type="project" value="TreeGrafter"/>
</dbReference>
<dbReference type="PANTHER" id="PTHR13710">
    <property type="entry name" value="DNA HELICASE RECQ FAMILY MEMBER"/>
    <property type="match status" value="1"/>
</dbReference>
<evidence type="ECO:0000256" key="2">
    <source>
        <dbReference type="ARBA" id="ARBA00034617"/>
    </source>
</evidence>
<dbReference type="SUPFAM" id="SSF52540">
    <property type="entry name" value="P-loop containing nucleoside triphosphate hydrolases"/>
    <property type="match status" value="1"/>
</dbReference>
<dbReference type="InterPro" id="IPR001650">
    <property type="entry name" value="Helicase_C-like"/>
</dbReference>
<dbReference type="PROSITE" id="PS51194">
    <property type="entry name" value="HELICASE_CTER"/>
    <property type="match status" value="1"/>
</dbReference>
<dbReference type="InterPro" id="IPR027417">
    <property type="entry name" value="P-loop_NTPase"/>
</dbReference>
<dbReference type="Pfam" id="PF00271">
    <property type="entry name" value="Helicase_C"/>
    <property type="match status" value="1"/>
</dbReference>
<organism evidence="5 6">
    <name type="scientific">Mytilus edulis</name>
    <name type="common">Blue mussel</name>
    <dbReference type="NCBI Taxonomy" id="6550"/>
    <lineage>
        <taxon>Eukaryota</taxon>
        <taxon>Metazoa</taxon>
        <taxon>Spiralia</taxon>
        <taxon>Lophotrochozoa</taxon>
        <taxon>Mollusca</taxon>
        <taxon>Bivalvia</taxon>
        <taxon>Autobranchia</taxon>
        <taxon>Pteriomorphia</taxon>
        <taxon>Mytilida</taxon>
        <taxon>Mytiloidea</taxon>
        <taxon>Mytilidae</taxon>
        <taxon>Mytilinae</taxon>
        <taxon>Mytilus</taxon>
    </lineage>
</organism>
<evidence type="ECO:0000313" key="6">
    <source>
        <dbReference type="Proteomes" id="UP000683360"/>
    </source>
</evidence>
<dbReference type="GO" id="GO:0005654">
    <property type="term" value="C:nucleoplasm"/>
    <property type="evidence" value="ECO:0007669"/>
    <property type="project" value="TreeGrafter"/>
</dbReference>
<accession>A0A8S3Q2Z1</accession>
<evidence type="ECO:0000259" key="4">
    <source>
        <dbReference type="PROSITE" id="PS51194"/>
    </source>
</evidence>
<evidence type="ECO:0000313" key="5">
    <source>
        <dbReference type="EMBL" id="CAG2188850.1"/>
    </source>
</evidence>
<feature type="domain" description="Helicase C-terminal" evidence="4">
    <location>
        <begin position="1"/>
        <end position="136"/>
    </location>
</feature>
<proteinExistence type="inferred from homology"/>
<dbReference type="EMBL" id="CAJPWZ010000276">
    <property type="protein sequence ID" value="CAG2188850.1"/>
    <property type="molecule type" value="Genomic_DNA"/>
</dbReference>
<comment type="similarity">
    <text evidence="1">Belongs to the helicase family. RecQ subfamily.</text>
</comment>
<dbReference type="GO" id="GO:0000724">
    <property type="term" value="P:double-strand break repair via homologous recombination"/>
    <property type="evidence" value="ECO:0007669"/>
    <property type="project" value="TreeGrafter"/>
</dbReference>
<keyword evidence="6" id="KW-1185">Reference proteome</keyword>
<comment type="caution">
    <text evidence="5">The sequence shown here is derived from an EMBL/GenBank/DDBJ whole genome shotgun (WGS) entry which is preliminary data.</text>
</comment>
<dbReference type="Proteomes" id="UP000683360">
    <property type="component" value="Unassembled WGS sequence"/>
</dbReference>
<dbReference type="GO" id="GO:0009378">
    <property type="term" value="F:four-way junction helicase activity"/>
    <property type="evidence" value="ECO:0007669"/>
    <property type="project" value="TreeGrafter"/>
</dbReference>
<reference evidence="5" key="1">
    <citation type="submission" date="2021-03" db="EMBL/GenBank/DDBJ databases">
        <authorList>
            <person name="Bekaert M."/>
        </authorList>
    </citation>
    <scope>NUCLEOTIDE SEQUENCE</scope>
</reference>
<dbReference type="GO" id="GO:0000723">
    <property type="term" value="P:telomere maintenance"/>
    <property type="evidence" value="ECO:0007669"/>
    <property type="project" value="TreeGrafter"/>
</dbReference>
<dbReference type="AlphaFoldDB" id="A0A8S3Q2Z1"/>
<dbReference type="EC" id="5.6.2.4" evidence="3"/>
<dbReference type="GO" id="GO:0005694">
    <property type="term" value="C:chromosome"/>
    <property type="evidence" value="ECO:0007669"/>
    <property type="project" value="TreeGrafter"/>
</dbReference>
<evidence type="ECO:0000256" key="1">
    <source>
        <dbReference type="ARBA" id="ARBA00005446"/>
    </source>
</evidence>
<protein>
    <recommendedName>
        <fullName evidence="3">DNA 3'-5' helicase</fullName>
        <ecNumber evidence="3">5.6.2.4</ecNumber>
    </recommendedName>
</protein>
<sequence length="183" mass="21018">MEKAYDGDKSVDNRVVELYTASTEEKTKTRIMKDFKDKEGKIKILVATIAFGMGINIPDIDIIVNWGAPKTVMSFWQEVGRCGRDGRQGWNVNYPYGRSLSAQVTDKDVAHIMREKSECIRSKILRNFIVKGMDMRDLRSMENKVECEKMYIESQVAISRDDDIMRIGRLTQSNDKTDPNHNS</sequence>
<name>A0A8S3Q2Z1_MYTED</name>
<dbReference type="OrthoDB" id="6154931at2759"/>
<dbReference type="GO" id="GO:0043138">
    <property type="term" value="F:3'-5' DNA helicase activity"/>
    <property type="evidence" value="ECO:0007669"/>
    <property type="project" value="UniProtKB-EC"/>
</dbReference>